<dbReference type="EC" id="2.7.1.59" evidence="1"/>
<evidence type="ECO:0000256" key="3">
    <source>
        <dbReference type="ARBA" id="ARBA00022723"/>
    </source>
</evidence>
<organism evidence="10 11">
    <name type="scientific">Motilimonas cestriensis</name>
    <dbReference type="NCBI Taxonomy" id="2742685"/>
    <lineage>
        <taxon>Bacteria</taxon>
        <taxon>Pseudomonadati</taxon>
        <taxon>Pseudomonadota</taxon>
        <taxon>Gammaproteobacteria</taxon>
        <taxon>Alteromonadales</taxon>
        <taxon>Alteromonadales genera incertae sedis</taxon>
        <taxon>Motilimonas</taxon>
    </lineage>
</organism>
<evidence type="ECO:0000256" key="6">
    <source>
        <dbReference type="ARBA" id="ARBA00022833"/>
    </source>
</evidence>
<accession>A0ABS8W7M1</accession>
<dbReference type="RefSeq" id="WP_233051333.1">
    <property type="nucleotide sequence ID" value="NZ_JAIMJA010000002.1"/>
</dbReference>
<dbReference type="InterPro" id="IPR043129">
    <property type="entry name" value="ATPase_NBD"/>
</dbReference>
<keyword evidence="8" id="KW-0119">Carbohydrate metabolism</keyword>
<dbReference type="Proteomes" id="UP001201273">
    <property type="component" value="Unassembled WGS sequence"/>
</dbReference>
<evidence type="ECO:0000256" key="8">
    <source>
        <dbReference type="ARBA" id="ARBA00023277"/>
    </source>
</evidence>
<evidence type="ECO:0000256" key="9">
    <source>
        <dbReference type="ARBA" id="ARBA00049065"/>
    </source>
</evidence>
<evidence type="ECO:0000256" key="2">
    <source>
        <dbReference type="ARBA" id="ARBA00022679"/>
    </source>
</evidence>
<evidence type="ECO:0000313" key="11">
    <source>
        <dbReference type="Proteomes" id="UP001201273"/>
    </source>
</evidence>
<evidence type="ECO:0000256" key="1">
    <source>
        <dbReference type="ARBA" id="ARBA00012122"/>
    </source>
</evidence>
<dbReference type="Gene3D" id="3.30.420.40">
    <property type="match status" value="2"/>
</dbReference>
<keyword evidence="4" id="KW-0547">Nucleotide-binding</keyword>
<gene>
    <name evidence="10" type="ORF">K6Y31_02850</name>
</gene>
<proteinExistence type="predicted"/>
<keyword evidence="2" id="KW-0808">Transferase</keyword>
<keyword evidence="7" id="KW-0067">ATP-binding</keyword>
<dbReference type="PANTHER" id="PTHR18964:SF162">
    <property type="entry name" value="N-ACETYL-D-GLUCOSAMINE KINASE"/>
    <property type="match status" value="1"/>
</dbReference>
<evidence type="ECO:0000256" key="4">
    <source>
        <dbReference type="ARBA" id="ARBA00022741"/>
    </source>
</evidence>
<reference evidence="10 11" key="1">
    <citation type="journal article" date="2022" name="Environ. Microbiol. Rep.">
        <title>Eco-phylogenetic analyses reveal divergent evolution of vitamin B12 metabolism in the marine bacterial family 'Psychromonadaceae'.</title>
        <authorList>
            <person name="Jin X."/>
            <person name="Yang Y."/>
            <person name="Cao H."/>
            <person name="Gao B."/>
            <person name="Zhao Z."/>
        </authorList>
    </citation>
    <scope>NUCLEOTIDE SEQUENCE [LARGE SCALE GENOMIC DNA]</scope>
    <source>
        <strain evidence="10 11">MKS20</strain>
    </source>
</reference>
<dbReference type="EMBL" id="JAIMJA010000002">
    <property type="protein sequence ID" value="MCE2593751.1"/>
    <property type="molecule type" value="Genomic_DNA"/>
</dbReference>
<comment type="catalytic activity">
    <reaction evidence="9">
        <text>N-acetyl-D-glucosamine + ATP = N-acetyl-D-glucosamine 6-phosphate + ADP + H(+)</text>
        <dbReference type="Rhea" id="RHEA:17417"/>
        <dbReference type="ChEBI" id="CHEBI:15378"/>
        <dbReference type="ChEBI" id="CHEBI:30616"/>
        <dbReference type="ChEBI" id="CHEBI:57513"/>
        <dbReference type="ChEBI" id="CHEBI:456216"/>
        <dbReference type="ChEBI" id="CHEBI:506227"/>
        <dbReference type="EC" id="2.7.1.59"/>
    </reaction>
</comment>
<evidence type="ECO:0000313" key="10">
    <source>
        <dbReference type="EMBL" id="MCE2593751.1"/>
    </source>
</evidence>
<keyword evidence="6" id="KW-0862">Zinc</keyword>
<name>A0ABS8W7M1_9GAMM</name>
<protein>
    <recommendedName>
        <fullName evidence="1">N-acetylglucosamine kinase</fullName>
        <ecNumber evidence="1">2.7.1.59</ecNumber>
    </recommendedName>
</protein>
<keyword evidence="3" id="KW-0479">Metal-binding</keyword>
<dbReference type="Pfam" id="PF00480">
    <property type="entry name" value="ROK"/>
    <property type="match status" value="1"/>
</dbReference>
<comment type="caution">
    <text evidence="10">The sequence shown here is derived from an EMBL/GenBank/DDBJ whole genome shotgun (WGS) entry which is preliminary data.</text>
</comment>
<dbReference type="PANTHER" id="PTHR18964">
    <property type="entry name" value="ROK (REPRESSOR, ORF, KINASE) FAMILY"/>
    <property type="match status" value="1"/>
</dbReference>
<dbReference type="InterPro" id="IPR000600">
    <property type="entry name" value="ROK"/>
</dbReference>
<evidence type="ECO:0000256" key="7">
    <source>
        <dbReference type="ARBA" id="ARBA00022840"/>
    </source>
</evidence>
<evidence type="ECO:0000256" key="5">
    <source>
        <dbReference type="ARBA" id="ARBA00022777"/>
    </source>
</evidence>
<sequence length="302" mass="32195">MLYGFDLGGTKIEFSVYDQQLNLVSNQRVATPADDYDAFLNIFADMVKQADKEFGCRGMVGIGFPGAINTANDTLICANLPGMNGKPLRHDLEKLIDRRVALQNDANCFLISECYGGSADGCKNVLGVTLGTGVGGALFVNGDVVNGLNFFAGEIGHYCIPATMKEKYPDLPLFISGLGHAGSFETYASGTGLGNIYNHFADHPAKGPEILELYRSGDAVAVKAVDIYLEILTAGLSTSIMVLDPEAIVFGGGLAAFEEIYPELEKRLPAKLIPNVRLPKLCQAKFGGAGGVRGAALLNYRK</sequence>
<dbReference type="SUPFAM" id="SSF53067">
    <property type="entry name" value="Actin-like ATPase domain"/>
    <property type="match status" value="1"/>
</dbReference>
<keyword evidence="5" id="KW-0418">Kinase</keyword>
<dbReference type="InterPro" id="IPR049874">
    <property type="entry name" value="ROK_cs"/>
</dbReference>
<keyword evidence="11" id="KW-1185">Reference proteome</keyword>
<dbReference type="CDD" id="cd24057">
    <property type="entry name" value="ASKHA_NBD_ROK_NAGK"/>
    <property type="match status" value="1"/>
</dbReference>
<dbReference type="PROSITE" id="PS01125">
    <property type="entry name" value="ROK"/>
    <property type="match status" value="1"/>
</dbReference>